<gene>
    <name evidence="2" type="ORF">F511_41180</name>
</gene>
<dbReference type="EMBL" id="KQ999128">
    <property type="protein sequence ID" value="KZV42329.1"/>
    <property type="molecule type" value="Genomic_DNA"/>
</dbReference>
<sequence length="84" mass="9532">MQMLCMRHRITTEGSTNKGAKELKHSSKNPQQQWPRGVFTMCARWLTIPAGRGECGIAARPRILVRINNSNTRYKAAKYDTQGI</sequence>
<evidence type="ECO:0000256" key="1">
    <source>
        <dbReference type="SAM" id="MobiDB-lite"/>
    </source>
</evidence>
<evidence type="ECO:0000313" key="3">
    <source>
        <dbReference type="Proteomes" id="UP000250235"/>
    </source>
</evidence>
<reference evidence="2 3" key="1">
    <citation type="journal article" date="2015" name="Proc. Natl. Acad. Sci. U.S.A.">
        <title>The resurrection genome of Boea hygrometrica: A blueprint for survival of dehydration.</title>
        <authorList>
            <person name="Xiao L."/>
            <person name="Yang G."/>
            <person name="Zhang L."/>
            <person name="Yang X."/>
            <person name="Zhao S."/>
            <person name="Ji Z."/>
            <person name="Zhou Q."/>
            <person name="Hu M."/>
            <person name="Wang Y."/>
            <person name="Chen M."/>
            <person name="Xu Y."/>
            <person name="Jin H."/>
            <person name="Xiao X."/>
            <person name="Hu G."/>
            <person name="Bao F."/>
            <person name="Hu Y."/>
            <person name="Wan P."/>
            <person name="Li L."/>
            <person name="Deng X."/>
            <person name="Kuang T."/>
            <person name="Xiang C."/>
            <person name="Zhu J.K."/>
            <person name="Oliver M.J."/>
            <person name="He Y."/>
        </authorList>
    </citation>
    <scope>NUCLEOTIDE SEQUENCE [LARGE SCALE GENOMIC DNA]</scope>
    <source>
        <strain evidence="3">cv. XS01</strain>
    </source>
</reference>
<protein>
    <submittedName>
        <fullName evidence="2">Type I inositol 1,4,5-trisphosphate 5-phosphatase 1-like</fullName>
    </submittedName>
</protein>
<evidence type="ECO:0000313" key="2">
    <source>
        <dbReference type="EMBL" id="KZV42329.1"/>
    </source>
</evidence>
<keyword evidence="3" id="KW-1185">Reference proteome</keyword>
<accession>A0A2Z7C759</accession>
<proteinExistence type="predicted"/>
<dbReference type="AlphaFoldDB" id="A0A2Z7C759"/>
<feature type="region of interest" description="Disordered" evidence="1">
    <location>
        <begin position="10"/>
        <end position="32"/>
    </location>
</feature>
<dbReference type="Proteomes" id="UP000250235">
    <property type="component" value="Unassembled WGS sequence"/>
</dbReference>
<organism evidence="2 3">
    <name type="scientific">Dorcoceras hygrometricum</name>
    <dbReference type="NCBI Taxonomy" id="472368"/>
    <lineage>
        <taxon>Eukaryota</taxon>
        <taxon>Viridiplantae</taxon>
        <taxon>Streptophyta</taxon>
        <taxon>Embryophyta</taxon>
        <taxon>Tracheophyta</taxon>
        <taxon>Spermatophyta</taxon>
        <taxon>Magnoliopsida</taxon>
        <taxon>eudicotyledons</taxon>
        <taxon>Gunneridae</taxon>
        <taxon>Pentapetalae</taxon>
        <taxon>asterids</taxon>
        <taxon>lamiids</taxon>
        <taxon>Lamiales</taxon>
        <taxon>Gesneriaceae</taxon>
        <taxon>Didymocarpoideae</taxon>
        <taxon>Trichosporeae</taxon>
        <taxon>Loxocarpinae</taxon>
        <taxon>Dorcoceras</taxon>
    </lineage>
</organism>
<name>A0A2Z7C759_9LAMI</name>